<dbReference type="InterPro" id="IPR029058">
    <property type="entry name" value="AB_hydrolase_fold"/>
</dbReference>
<dbReference type="EC" id="3.1.1.47" evidence="1"/>
<dbReference type="Gene3D" id="3.40.50.1820">
    <property type="entry name" value="alpha/beta hydrolase"/>
    <property type="match status" value="1"/>
</dbReference>
<organism evidence="5">
    <name type="scientific">Phaffia rhodozyma</name>
    <name type="common">Yeast</name>
    <name type="synonym">Xanthophyllomyces dendrorhous</name>
    <dbReference type="NCBI Taxonomy" id="264483"/>
    <lineage>
        <taxon>Eukaryota</taxon>
        <taxon>Fungi</taxon>
        <taxon>Dikarya</taxon>
        <taxon>Basidiomycota</taxon>
        <taxon>Agaricomycotina</taxon>
        <taxon>Tremellomycetes</taxon>
        <taxon>Cystofilobasidiales</taxon>
        <taxon>Mrakiaceae</taxon>
        <taxon>Phaffia</taxon>
    </lineage>
</organism>
<evidence type="ECO:0000256" key="3">
    <source>
        <dbReference type="ARBA" id="ARBA00022963"/>
    </source>
</evidence>
<keyword evidence="2 5" id="KW-0378">Hydrolase</keyword>
<evidence type="ECO:0000256" key="1">
    <source>
        <dbReference type="ARBA" id="ARBA00013201"/>
    </source>
</evidence>
<keyword evidence="4" id="KW-0443">Lipid metabolism</keyword>
<dbReference type="GO" id="GO:0003847">
    <property type="term" value="F:1-alkyl-2-acetylglycerophosphocholine esterase activity"/>
    <property type="evidence" value="ECO:0007669"/>
    <property type="project" value="UniProtKB-EC"/>
</dbReference>
<dbReference type="PANTHER" id="PTHR10272">
    <property type="entry name" value="PLATELET-ACTIVATING FACTOR ACETYLHYDROLASE"/>
    <property type="match status" value="1"/>
</dbReference>
<accession>A0A0F7SV25</accession>
<dbReference type="PANTHER" id="PTHR10272:SF0">
    <property type="entry name" value="PLATELET-ACTIVATING FACTOR ACETYLHYDROLASE"/>
    <property type="match status" value="1"/>
</dbReference>
<dbReference type="AlphaFoldDB" id="A0A0F7SV25"/>
<name>A0A0F7SV25_PHARH</name>
<proteinExistence type="predicted"/>
<reference evidence="5" key="1">
    <citation type="submission" date="2014-08" db="EMBL/GenBank/DDBJ databases">
        <authorList>
            <person name="Sharma Rahul"/>
            <person name="Thines Marco"/>
        </authorList>
    </citation>
    <scope>NUCLEOTIDE SEQUENCE</scope>
</reference>
<protein>
    <recommendedName>
        <fullName evidence="1">1-alkyl-2-acetylglycerophosphocholine esterase</fullName>
        <ecNumber evidence="1">3.1.1.47</ecNumber>
    </recommendedName>
</protein>
<keyword evidence="3" id="KW-0442">Lipid degradation</keyword>
<evidence type="ECO:0000313" key="5">
    <source>
        <dbReference type="EMBL" id="CED84599.1"/>
    </source>
</evidence>
<dbReference type="Pfam" id="PF03403">
    <property type="entry name" value="PAF-AH_p_II"/>
    <property type="match status" value="1"/>
</dbReference>
<sequence>MTANLVPHDSDVKAIKAHNPCGALLTRTLPSYSGSYSVGARDVEFPVETRLIGSFALADPIKGTRVGFELNTVLYTLFYPCKPAHDQASKVMWFPKLAQTVAGFLRMAHITNWFYNSIARFFAGIAIRGTTFPAFKDAPLLRAPENQPWPVIVFSHGVGCSRLMYSAFCGEMASRGYVVAAVEHRDGSSPWSIITFPDGTTKEMEFMRYTDVNMRLAEIDGVIETLKLITGSIKIRDNHGGIMEDFRGKDWEGSLDTDRVILAGHSLGGTAVISAGADPRFKPRAVIATDPAMQRLDPWEGTIHCPVLSVNSEEFTDSDDFDRLLDAVPTFKGGSTVFSIPGSTHPSFSDVFLILPGLINRKTGLTCSPLKVLSNTIIACETFLEGTLQYVVDQCKVVSGRQSRPFSDDRGPMWVQGDVVNKQDDEDQDRKLMGDVSVELAQDGPQVF</sequence>
<dbReference type="EMBL" id="LN483166">
    <property type="protein sequence ID" value="CED84599.1"/>
    <property type="molecule type" value="Genomic_DNA"/>
</dbReference>
<dbReference type="GO" id="GO:0016042">
    <property type="term" value="P:lipid catabolic process"/>
    <property type="evidence" value="ECO:0007669"/>
    <property type="project" value="UniProtKB-KW"/>
</dbReference>
<evidence type="ECO:0000256" key="4">
    <source>
        <dbReference type="ARBA" id="ARBA00023098"/>
    </source>
</evidence>
<dbReference type="SUPFAM" id="SSF53474">
    <property type="entry name" value="alpha/beta-Hydrolases"/>
    <property type="match status" value="1"/>
</dbReference>
<evidence type="ECO:0000256" key="2">
    <source>
        <dbReference type="ARBA" id="ARBA00022801"/>
    </source>
</evidence>